<keyword evidence="3" id="KW-1185">Reference proteome</keyword>
<evidence type="ECO:0000256" key="1">
    <source>
        <dbReference type="SAM" id="SignalP"/>
    </source>
</evidence>
<feature type="chain" id="PRO_5023028082" description="Secreted protein" evidence="1">
    <location>
        <begin position="21"/>
        <end position="248"/>
    </location>
</feature>
<protein>
    <recommendedName>
        <fullName evidence="4">Secreted protein</fullName>
    </recommendedName>
</protein>
<reference evidence="2 3" key="1">
    <citation type="submission" date="2019-05" db="EMBL/GenBank/DDBJ databases">
        <title>Another draft genome of Portunus trituberculatus and its Hox gene families provides insights of decapod evolution.</title>
        <authorList>
            <person name="Jeong J.-H."/>
            <person name="Song I."/>
            <person name="Kim S."/>
            <person name="Choi T."/>
            <person name="Kim D."/>
            <person name="Ryu S."/>
            <person name="Kim W."/>
        </authorList>
    </citation>
    <scope>NUCLEOTIDE SEQUENCE [LARGE SCALE GENOMIC DNA]</scope>
    <source>
        <tissue evidence="2">Muscle</tissue>
    </source>
</reference>
<comment type="caution">
    <text evidence="2">The sequence shown here is derived from an EMBL/GenBank/DDBJ whole genome shotgun (WGS) entry which is preliminary data.</text>
</comment>
<organism evidence="2 3">
    <name type="scientific">Portunus trituberculatus</name>
    <name type="common">Swimming crab</name>
    <name type="synonym">Neptunus trituberculatus</name>
    <dbReference type="NCBI Taxonomy" id="210409"/>
    <lineage>
        <taxon>Eukaryota</taxon>
        <taxon>Metazoa</taxon>
        <taxon>Ecdysozoa</taxon>
        <taxon>Arthropoda</taxon>
        <taxon>Crustacea</taxon>
        <taxon>Multicrustacea</taxon>
        <taxon>Malacostraca</taxon>
        <taxon>Eumalacostraca</taxon>
        <taxon>Eucarida</taxon>
        <taxon>Decapoda</taxon>
        <taxon>Pleocyemata</taxon>
        <taxon>Brachyura</taxon>
        <taxon>Eubrachyura</taxon>
        <taxon>Portunoidea</taxon>
        <taxon>Portunidae</taxon>
        <taxon>Portuninae</taxon>
        <taxon>Portunus</taxon>
    </lineage>
</organism>
<proteinExistence type="predicted"/>
<dbReference type="AlphaFoldDB" id="A0A5B7HFG3"/>
<gene>
    <name evidence="2" type="ORF">E2C01_065380</name>
</gene>
<evidence type="ECO:0000313" key="3">
    <source>
        <dbReference type="Proteomes" id="UP000324222"/>
    </source>
</evidence>
<dbReference type="Proteomes" id="UP000324222">
    <property type="component" value="Unassembled WGS sequence"/>
</dbReference>
<evidence type="ECO:0000313" key="2">
    <source>
        <dbReference type="EMBL" id="MPC71110.1"/>
    </source>
</evidence>
<accession>A0A5B7HFG3</accession>
<keyword evidence="1" id="KW-0732">Signal</keyword>
<evidence type="ECO:0008006" key="4">
    <source>
        <dbReference type="Google" id="ProtNLM"/>
    </source>
</evidence>
<sequence>MSTVLRVRFLVFCCRVSVTARRGETRVVRVTVADTVGDDETRGTLRQSATRCEDSLDVGRVLLSHDAYDSVSSTTYSLTHSPPPPTFGQQAVGTVQRAGGCAARAEPLAGVAKGKGAVCTSGNTIGVGRVDRPPGGCSQKWRDPGAAAPLRAMYRLAWGAVQRGLTDALLGYAVALWKRSRPRLLPAPAPLSLEDDEDAFCGLHHRDCPCRGHPPPQQSLKVTPCPPPLRWTGQQALCSSLLLFFPGR</sequence>
<name>A0A5B7HFG3_PORTR</name>
<dbReference type="EMBL" id="VSRR010032306">
    <property type="protein sequence ID" value="MPC71110.1"/>
    <property type="molecule type" value="Genomic_DNA"/>
</dbReference>
<feature type="signal peptide" evidence="1">
    <location>
        <begin position="1"/>
        <end position="20"/>
    </location>
</feature>